<feature type="transmembrane region" description="Helical" evidence="6">
    <location>
        <begin position="93"/>
        <end position="110"/>
    </location>
</feature>
<sequence>MAERSWQGERHYGDGAVGAAEGRAPLGGREISSPATPAARVSAVIVILLIALILLYDAEVTACGGAAHSWSTALALSALLVARGVYLRHPITYPHITVAVLVLAVASVAYRVHHPGVGFVLLAAAGFVLVLPQRAGSQPYRIDRVADLVARTEGDPLAPFAMHSAKAYFFDRRSTAAIGYRTRFGMAVVGGDPVGDRAAFPDLISAFSEFAAGRGWRLAVLGASPGLAELWQVCAYRHRGLHAVPIGNDVVLDVDSFDLGGRKFRNLRQAVNRTVNAGVGTEVRYESSLTATRRAELLAIVDQWGRGRQVRGFSMILDHLLDGRHPNMLVVIAADADGRAVGFQRYGISGKGKELSLDVPWRRKDAYNGVNERMIVDLVGYARDHDIHRISLAFAPFPELFARRGKSPGARSARVLVHLGDPLIRLESLYRFLCKFHALSERRYVLIRRRDIVVAAAVLLTLEFMPHHREH</sequence>
<dbReference type="PANTHER" id="PTHR34697:SF2">
    <property type="entry name" value="PHOSPHATIDYLGLYCEROL LYSYLTRANSFERASE"/>
    <property type="match status" value="1"/>
</dbReference>
<gene>
    <name evidence="8" type="ORF">ABZ510_11125</name>
</gene>
<evidence type="ECO:0000256" key="3">
    <source>
        <dbReference type="ARBA" id="ARBA00022692"/>
    </source>
</evidence>
<keyword evidence="3 6" id="KW-0812">Transmembrane</keyword>
<feature type="transmembrane region" description="Helical" evidence="6">
    <location>
        <begin position="68"/>
        <end position="86"/>
    </location>
</feature>
<dbReference type="Proteomes" id="UP001550628">
    <property type="component" value="Unassembled WGS sequence"/>
</dbReference>
<feature type="domain" description="Phosphatidylglycerol lysyltransferase C-terminal" evidence="7">
    <location>
        <begin position="149"/>
        <end position="446"/>
    </location>
</feature>
<evidence type="ECO:0000313" key="9">
    <source>
        <dbReference type="Proteomes" id="UP001550628"/>
    </source>
</evidence>
<organism evidence="8 9">
    <name type="scientific">Nocardia rhamnosiphila</name>
    <dbReference type="NCBI Taxonomy" id="426716"/>
    <lineage>
        <taxon>Bacteria</taxon>
        <taxon>Bacillati</taxon>
        <taxon>Actinomycetota</taxon>
        <taxon>Actinomycetes</taxon>
        <taxon>Mycobacteriales</taxon>
        <taxon>Nocardiaceae</taxon>
        <taxon>Nocardia</taxon>
    </lineage>
</organism>
<feature type="transmembrane region" description="Helical" evidence="6">
    <location>
        <begin position="38"/>
        <end position="56"/>
    </location>
</feature>
<name>A0ABV2WNF4_9NOCA</name>
<evidence type="ECO:0000256" key="1">
    <source>
        <dbReference type="ARBA" id="ARBA00004651"/>
    </source>
</evidence>
<evidence type="ECO:0000259" key="7">
    <source>
        <dbReference type="Pfam" id="PF09924"/>
    </source>
</evidence>
<reference evidence="8 9" key="1">
    <citation type="submission" date="2024-06" db="EMBL/GenBank/DDBJ databases">
        <title>The Natural Products Discovery Center: Release of the First 8490 Sequenced Strains for Exploring Actinobacteria Biosynthetic Diversity.</title>
        <authorList>
            <person name="Kalkreuter E."/>
            <person name="Kautsar S.A."/>
            <person name="Yang D."/>
            <person name="Bader C.D."/>
            <person name="Teijaro C.N."/>
            <person name="Fluegel L."/>
            <person name="Davis C.M."/>
            <person name="Simpson J.R."/>
            <person name="Lauterbach L."/>
            <person name="Steele A.D."/>
            <person name="Gui C."/>
            <person name="Meng S."/>
            <person name="Li G."/>
            <person name="Viehrig K."/>
            <person name="Ye F."/>
            <person name="Su P."/>
            <person name="Kiefer A.F."/>
            <person name="Nichols A."/>
            <person name="Cepeda A.J."/>
            <person name="Yan W."/>
            <person name="Fan B."/>
            <person name="Jiang Y."/>
            <person name="Adhikari A."/>
            <person name="Zheng C.-J."/>
            <person name="Schuster L."/>
            <person name="Cowan T.M."/>
            <person name="Smanski M.J."/>
            <person name="Chevrette M.G."/>
            <person name="De Carvalho L.P.S."/>
            <person name="Shen B."/>
        </authorList>
    </citation>
    <scope>NUCLEOTIDE SEQUENCE [LARGE SCALE GENOMIC DNA]</scope>
    <source>
        <strain evidence="8 9">NPDC019708</strain>
    </source>
</reference>
<keyword evidence="5 6" id="KW-0472">Membrane</keyword>
<dbReference type="EMBL" id="JBEYBF010000006">
    <property type="protein sequence ID" value="MEU1952404.1"/>
    <property type="molecule type" value="Genomic_DNA"/>
</dbReference>
<keyword evidence="9" id="KW-1185">Reference proteome</keyword>
<protein>
    <submittedName>
        <fullName evidence="8">Phosphatidylglycerol lysyltransferase domain-containing protein</fullName>
    </submittedName>
</protein>
<dbReference type="PANTHER" id="PTHR34697">
    <property type="entry name" value="PHOSPHATIDYLGLYCEROL LYSYLTRANSFERASE"/>
    <property type="match status" value="1"/>
</dbReference>
<comment type="caution">
    <text evidence="8">The sequence shown here is derived from an EMBL/GenBank/DDBJ whole genome shotgun (WGS) entry which is preliminary data.</text>
</comment>
<evidence type="ECO:0000256" key="4">
    <source>
        <dbReference type="ARBA" id="ARBA00022989"/>
    </source>
</evidence>
<comment type="subcellular location">
    <subcellularLocation>
        <location evidence="1">Cell membrane</location>
        <topology evidence="1">Multi-pass membrane protein</topology>
    </subcellularLocation>
</comment>
<dbReference type="Pfam" id="PF09924">
    <property type="entry name" value="LPG_synthase_C"/>
    <property type="match status" value="1"/>
</dbReference>
<evidence type="ECO:0000256" key="2">
    <source>
        <dbReference type="ARBA" id="ARBA00022475"/>
    </source>
</evidence>
<accession>A0ABV2WNF4</accession>
<keyword evidence="4 6" id="KW-1133">Transmembrane helix</keyword>
<evidence type="ECO:0000313" key="8">
    <source>
        <dbReference type="EMBL" id="MEU1952404.1"/>
    </source>
</evidence>
<feature type="transmembrane region" description="Helical" evidence="6">
    <location>
        <begin position="116"/>
        <end position="132"/>
    </location>
</feature>
<evidence type="ECO:0000256" key="5">
    <source>
        <dbReference type="ARBA" id="ARBA00023136"/>
    </source>
</evidence>
<keyword evidence="2" id="KW-1003">Cell membrane</keyword>
<proteinExistence type="predicted"/>
<dbReference type="InterPro" id="IPR024320">
    <property type="entry name" value="LPG_synthase_C"/>
</dbReference>
<dbReference type="RefSeq" id="WP_356955514.1">
    <property type="nucleotide sequence ID" value="NZ_JBEYBD010000004.1"/>
</dbReference>
<evidence type="ECO:0000256" key="6">
    <source>
        <dbReference type="SAM" id="Phobius"/>
    </source>
</evidence>
<dbReference type="InterPro" id="IPR051211">
    <property type="entry name" value="PG_lysyltransferase"/>
</dbReference>